<sequence>MRDDEEDAMGMIERVDEVLHEGKAPALHGLVVVSGGRIVAERYGEGPDHRLGEPLGHVVFDRDTLHDVRSVSKSVVALLYGVALGRGLVPEPGEPLLPQFPEYRDLVDDPARAHLTVGHALTMTLGLDWNEDVPYTGPDNSEVAMELAPDRYRFILERPVVEEAGTRWRYCGGASALLGALIARGTGRPLEEYAATELFEPLGFPAYEWSKGDDGVAMAASGLRLRPVDLAALGRLVLDGGGDLVPAAWVRELGRPRVEIADGFWYGYQWYVSTGGRPWVEAIGNGGQRLLVSPEEDLVVAVTAGEYDEGQGSATAVLDAVLGR</sequence>
<dbReference type="PANTHER" id="PTHR43283:SF7">
    <property type="entry name" value="BETA-LACTAMASE-RELATED DOMAIN-CONTAINING PROTEIN"/>
    <property type="match status" value="1"/>
</dbReference>
<organism evidence="2 3">
    <name type="scientific">Nonomuraea pusilla</name>
    <dbReference type="NCBI Taxonomy" id="46177"/>
    <lineage>
        <taxon>Bacteria</taxon>
        <taxon>Bacillati</taxon>
        <taxon>Actinomycetota</taxon>
        <taxon>Actinomycetes</taxon>
        <taxon>Streptosporangiales</taxon>
        <taxon>Streptosporangiaceae</taxon>
        <taxon>Nonomuraea</taxon>
    </lineage>
</organism>
<dbReference type="Pfam" id="PF00144">
    <property type="entry name" value="Beta-lactamase"/>
    <property type="match status" value="1"/>
</dbReference>
<gene>
    <name evidence="2" type="ORF">SAMN05660976_06690</name>
</gene>
<dbReference type="InterPro" id="IPR012338">
    <property type="entry name" value="Beta-lactam/transpept-like"/>
</dbReference>
<dbReference type="EMBL" id="FOBF01000021">
    <property type="protein sequence ID" value="SEN04908.1"/>
    <property type="molecule type" value="Genomic_DNA"/>
</dbReference>
<reference evidence="2 3" key="1">
    <citation type="submission" date="2016-10" db="EMBL/GenBank/DDBJ databases">
        <authorList>
            <person name="de Groot N.N."/>
        </authorList>
    </citation>
    <scope>NUCLEOTIDE SEQUENCE [LARGE SCALE GENOMIC DNA]</scope>
    <source>
        <strain evidence="2 3">DSM 43357</strain>
    </source>
</reference>
<keyword evidence="3" id="KW-1185">Reference proteome</keyword>
<dbReference type="Proteomes" id="UP000198953">
    <property type="component" value="Unassembled WGS sequence"/>
</dbReference>
<dbReference type="Gene3D" id="3.40.710.10">
    <property type="entry name" value="DD-peptidase/beta-lactamase superfamily"/>
    <property type="match status" value="1"/>
</dbReference>
<evidence type="ECO:0000313" key="3">
    <source>
        <dbReference type="Proteomes" id="UP000198953"/>
    </source>
</evidence>
<dbReference type="PANTHER" id="PTHR43283">
    <property type="entry name" value="BETA-LACTAMASE-RELATED"/>
    <property type="match status" value="1"/>
</dbReference>
<evidence type="ECO:0000313" key="2">
    <source>
        <dbReference type="EMBL" id="SEN04908.1"/>
    </source>
</evidence>
<dbReference type="STRING" id="46177.SAMN05660976_06690"/>
<proteinExistence type="predicted"/>
<accession>A0A1H8DEF2</accession>
<name>A0A1H8DEF2_9ACTN</name>
<dbReference type="SUPFAM" id="SSF56601">
    <property type="entry name" value="beta-lactamase/transpeptidase-like"/>
    <property type="match status" value="1"/>
</dbReference>
<protein>
    <submittedName>
        <fullName evidence="2">CubicO group peptidase, beta-lactamase class C family</fullName>
    </submittedName>
</protein>
<feature type="domain" description="Beta-lactamase-related" evidence="1">
    <location>
        <begin position="30"/>
        <end position="304"/>
    </location>
</feature>
<dbReference type="AlphaFoldDB" id="A0A1H8DEF2"/>
<dbReference type="InterPro" id="IPR001466">
    <property type="entry name" value="Beta-lactam-related"/>
</dbReference>
<dbReference type="InterPro" id="IPR050789">
    <property type="entry name" value="Diverse_Enzym_Activities"/>
</dbReference>
<evidence type="ECO:0000259" key="1">
    <source>
        <dbReference type="Pfam" id="PF00144"/>
    </source>
</evidence>